<evidence type="ECO:0000313" key="7">
    <source>
        <dbReference type="EMBL" id="GGX06777.1"/>
    </source>
</evidence>
<evidence type="ECO:0008006" key="9">
    <source>
        <dbReference type="Google" id="ProtNLM"/>
    </source>
</evidence>
<keyword evidence="8" id="KW-1185">Reference proteome</keyword>
<keyword evidence="5" id="KW-1133">Transmembrane helix</keyword>
<dbReference type="InterPro" id="IPR008693">
    <property type="entry name" value="MmpS"/>
</dbReference>
<dbReference type="Pfam" id="PF05423">
    <property type="entry name" value="Mycobact_memb"/>
    <property type="match status" value="1"/>
</dbReference>
<comment type="caution">
    <text evidence="7">The sequence shown here is derived from an EMBL/GenBank/DDBJ whole genome shotgun (WGS) entry which is preliminary data.</text>
</comment>
<protein>
    <recommendedName>
        <fullName evidence="9">MmpS family membrane protein</fullName>
    </recommendedName>
</protein>
<evidence type="ECO:0000256" key="4">
    <source>
        <dbReference type="ARBA" id="ARBA00022692"/>
    </source>
</evidence>
<dbReference type="Gene3D" id="2.60.40.2880">
    <property type="entry name" value="MmpS1-5, C-terminal soluble domain"/>
    <property type="match status" value="1"/>
</dbReference>
<dbReference type="Proteomes" id="UP000617743">
    <property type="component" value="Unassembled WGS sequence"/>
</dbReference>
<keyword evidence="3" id="KW-1003">Cell membrane</keyword>
<sequence>MTEAGTGLVRNQVDFAFPLGLAAAPTCHDPGGSLNRTIRAAVCAVAVTGLALGLSSCSEAVDQVDKAVDETYEVTYEVTGKNVDSIEFHAGGGKAMEPKVESVSKPELPWKKTVTLRGIMPAAVMPVAADPEGAQITCKIIHKGKVLEEQSADGLVTAGGCTAESPITG</sequence>
<proteinExistence type="inferred from homology"/>
<comment type="similarity">
    <text evidence="2">Belongs to the MmpS family.</text>
</comment>
<dbReference type="InterPro" id="IPR038468">
    <property type="entry name" value="MmpS_C"/>
</dbReference>
<evidence type="ECO:0000256" key="1">
    <source>
        <dbReference type="ARBA" id="ARBA00004236"/>
    </source>
</evidence>
<keyword evidence="6" id="KW-0472">Membrane</keyword>
<evidence type="ECO:0000256" key="2">
    <source>
        <dbReference type="ARBA" id="ARBA00007531"/>
    </source>
</evidence>
<evidence type="ECO:0000256" key="5">
    <source>
        <dbReference type="ARBA" id="ARBA00022989"/>
    </source>
</evidence>
<evidence type="ECO:0000313" key="8">
    <source>
        <dbReference type="Proteomes" id="UP000617743"/>
    </source>
</evidence>
<accession>A0ABQ2XAA0</accession>
<dbReference type="EMBL" id="BMWC01000005">
    <property type="protein sequence ID" value="GGX06777.1"/>
    <property type="molecule type" value="Genomic_DNA"/>
</dbReference>
<evidence type="ECO:0000256" key="3">
    <source>
        <dbReference type="ARBA" id="ARBA00022475"/>
    </source>
</evidence>
<keyword evidence="4" id="KW-0812">Transmembrane</keyword>
<name>A0ABQ2XAA0_9ACTN</name>
<comment type="subcellular location">
    <subcellularLocation>
        <location evidence="1">Cell membrane</location>
    </subcellularLocation>
</comment>
<reference evidence="8" key="1">
    <citation type="journal article" date="2019" name="Int. J. Syst. Evol. Microbiol.">
        <title>The Global Catalogue of Microorganisms (GCM) 10K type strain sequencing project: providing services to taxonomists for standard genome sequencing and annotation.</title>
        <authorList>
            <consortium name="The Broad Institute Genomics Platform"/>
            <consortium name="The Broad Institute Genome Sequencing Center for Infectious Disease"/>
            <person name="Wu L."/>
            <person name="Ma J."/>
        </authorList>
    </citation>
    <scope>NUCLEOTIDE SEQUENCE [LARGE SCALE GENOMIC DNA]</scope>
    <source>
        <strain evidence="8">JCM 4866</strain>
    </source>
</reference>
<evidence type="ECO:0000256" key="6">
    <source>
        <dbReference type="ARBA" id="ARBA00023136"/>
    </source>
</evidence>
<organism evidence="7 8">
    <name type="scientific">Streptomyces lomondensis</name>
    <dbReference type="NCBI Taxonomy" id="68229"/>
    <lineage>
        <taxon>Bacteria</taxon>
        <taxon>Bacillati</taxon>
        <taxon>Actinomycetota</taxon>
        <taxon>Actinomycetes</taxon>
        <taxon>Kitasatosporales</taxon>
        <taxon>Streptomycetaceae</taxon>
        <taxon>Streptomyces</taxon>
    </lineage>
</organism>
<gene>
    <name evidence="7" type="ORF">GCM10010383_41010</name>
</gene>